<evidence type="ECO:0000256" key="1">
    <source>
        <dbReference type="ARBA" id="ARBA00007447"/>
    </source>
</evidence>
<dbReference type="RefSeq" id="XP_018065378.1">
    <property type="nucleotide sequence ID" value="XM_018213436.1"/>
</dbReference>
<dbReference type="PANTHER" id="PTHR47966">
    <property type="entry name" value="BETA-SITE APP-CLEAVING ENZYME, ISOFORM A-RELATED"/>
    <property type="match status" value="1"/>
</dbReference>
<dbReference type="EMBL" id="KQ947427">
    <property type="protein sequence ID" value="KUJ11023.1"/>
    <property type="molecule type" value="Genomic_DNA"/>
</dbReference>
<dbReference type="PROSITE" id="PS51767">
    <property type="entry name" value="PEPTIDASE_A1"/>
    <property type="match status" value="1"/>
</dbReference>
<keyword evidence="3" id="KW-1133">Transmembrane helix</keyword>
<keyword evidence="5" id="KW-0645">Protease</keyword>
<dbReference type="Proteomes" id="UP000070700">
    <property type="component" value="Unassembled WGS sequence"/>
</dbReference>
<evidence type="ECO:0000259" key="4">
    <source>
        <dbReference type="PROSITE" id="PS51767"/>
    </source>
</evidence>
<dbReference type="Pfam" id="PF00026">
    <property type="entry name" value="Asp"/>
    <property type="match status" value="1"/>
</dbReference>
<dbReference type="OrthoDB" id="771136at2759"/>
<accession>A0A194WSU4</accession>
<keyword evidence="3" id="KW-0812">Transmembrane</keyword>
<gene>
    <name evidence="5" type="ORF">LY89DRAFT_674379</name>
</gene>
<keyword evidence="6" id="KW-1185">Reference proteome</keyword>
<dbReference type="InterPro" id="IPR021109">
    <property type="entry name" value="Peptidase_aspartic_dom_sf"/>
</dbReference>
<keyword evidence="3" id="KW-0472">Membrane</keyword>
<feature type="domain" description="Peptidase A1" evidence="4">
    <location>
        <begin position="1"/>
        <end position="322"/>
    </location>
</feature>
<dbReference type="GO" id="GO:0004190">
    <property type="term" value="F:aspartic-type endopeptidase activity"/>
    <property type="evidence" value="ECO:0007669"/>
    <property type="project" value="InterPro"/>
</dbReference>
<evidence type="ECO:0000256" key="3">
    <source>
        <dbReference type="SAM" id="Phobius"/>
    </source>
</evidence>
<dbReference type="PANTHER" id="PTHR47966:SF65">
    <property type="entry name" value="ASPARTIC-TYPE ENDOPEPTIDASE"/>
    <property type="match status" value="1"/>
</dbReference>
<dbReference type="SUPFAM" id="SSF50630">
    <property type="entry name" value="Acid proteases"/>
    <property type="match status" value="1"/>
</dbReference>
<protein>
    <submittedName>
        <fullName evidence="5">Acid protease</fullName>
    </submittedName>
</protein>
<dbReference type="GO" id="GO:0006508">
    <property type="term" value="P:proteolysis"/>
    <property type="evidence" value="ECO:0007669"/>
    <property type="project" value="UniProtKB-KW"/>
</dbReference>
<keyword evidence="5" id="KW-0378">Hydrolase</keyword>
<dbReference type="Gene3D" id="2.40.70.10">
    <property type="entry name" value="Acid Proteases"/>
    <property type="match status" value="2"/>
</dbReference>
<dbReference type="KEGG" id="psco:LY89DRAFT_674379"/>
<feature type="compositionally biased region" description="Pro residues" evidence="2">
    <location>
        <begin position="353"/>
        <end position="363"/>
    </location>
</feature>
<sequence>MSLITYWGDSQISNGSVNFGDSFSSHESTTFSILSDTEFNTTEGNGLWYSGEYAQDTLHVNGSSFADFIFAFIEDGVEVGDNFLGLGDKVDEAAVQDDSSSPENTFLTYAVSKGLIQTTAYSVSFDDPLDTLPTGNILLGGLDAGKINGSLETLDTTIVRGTNTFYDTVLAVPLESVSYSPSGDLSHQKAIQPFQAIQVHPSSGPMSLPVDIATTIWAALGATYDTTIDPPDAVPVVPCSYLTNTTTLDLHFSSTTIIQIPMSDITVHNGTGINGEDGTYAEGCKLDIGAIYTNESFNSIGVMALKHMYTVFDLQNNEISIGLRSTSNKASSNIMAIGQAGVPALNLGASSPTPTPTPSPSHPSTPKKSHRALAIGLGVGLSLGIILLVGIIVGAILFFRRKRATPAPTQDTAPNPARSPVQAPFHPSSPQPDYSQYPEVAVIPEKPPGSDDGLSPARSQGPQHISPTSEQDTTAHELPGSTIRHSELSGISTFQIPRSPEQNHS</sequence>
<dbReference type="CDD" id="cd12087">
    <property type="entry name" value="TM_EGFR-like"/>
    <property type="match status" value="1"/>
</dbReference>
<dbReference type="InterPro" id="IPR033121">
    <property type="entry name" value="PEPTIDASE_A1"/>
</dbReference>
<name>A0A194WSU4_MOLSC</name>
<organism evidence="5 6">
    <name type="scientific">Mollisia scopiformis</name>
    <name type="common">Conifer needle endophyte fungus</name>
    <name type="synonym">Phialocephala scopiformis</name>
    <dbReference type="NCBI Taxonomy" id="149040"/>
    <lineage>
        <taxon>Eukaryota</taxon>
        <taxon>Fungi</taxon>
        <taxon>Dikarya</taxon>
        <taxon>Ascomycota</taxon>
        <taxon>Pezizomycotina</taxon>
        <taxon>Leotiomycetes</taxon>
        <taxon>Helotiales</taxon>
        <taxon>Mollisiaceae</taxon>
        <taxon>Mollisia</taxon>
    </lineage>
</organism>
<feature type="compositionally biased region" description="Polar residues" evidence="2">
    <location>
        <begin position="457"/>
        <end position="472"/>
    </location>
</feature>
<evidence type="ECO:0000256" key="2">
    <source>
        <dbReference type="SAM" id="MobiDB-lite"/>
    </source>
</evidence>
<feature type="transmembrane region" description="Helical" evidence="3">
    <location>
        <begin position="372"/>
        <end position="399"/>
    </location>
</feature>
<evidence type="ECO:0000313" key="6">
    <source>
        <dbReference type="Proteomes" id="UP000070700"/>
    </source>
</evidence>
<comment type="similarity">
    <text evidence="1">Belongs to the peptidase A1 family.</text>
</comment>
<feature type="region of interest" description="Disordered" evidence="2">
    <location>
        <begin position="405"/>
        <end position="505"/>
    </location>
</feature>
<feature type="compositionally biased region" description="Polar residues" evidence="2">
    <location>
        <begin position="489"/>
        <end position="505"/>
    </location>
</feature>
<proteinExistence type="inferred from homology"/>
<reference evidence="5 6" key="1">
    <citation type="submission" date="2015-10" db="EMBL/GenBank/DDBJ databases">
        <title>Full genome of DAOMC 229536 Phialocephala scopiformis, a fungal endophyte of spruce producing the potent anti-insectan compound rugulosin.</title>
        <authorList>
            <consortium name="DOE Joint Genome Institute"/>
            <person name="Walker A.K."/>
            <person name="Frasz S.L."/>
            <person name="Seifert K.A."/>
            <person name="Miller J.D."/>
            <person name="Mondo S.J."/>
            <person name="Labutti K."/>
            <person name="Lipzen A."/>
            <person name="Dockter R."/>
            <person name="Kennedy M."/>
            <person name="Grigoriev I.V."/>
            <person name="Spatafora J.W."/>
        </authorList>
    </citation>
    <scope>NUCLEOTIDE SEQUENCE [LARGE SCALE GENOMIC DNA]</scope>
    <source>
        <strain evidence="5 6">CBS 120377</strain>
    </source>
</reference>
<dbReference type="GeneID" id="28823162"/>
<evidence type="ECO:0000313" key="5">
    <source>
        <dbReference type="EMBL" id="KUJ11023.1"/>
    </source>
</evidence>
<dbReference type="InParanoid" id="A0A194WSU4"/>
<dbReference type="InterPro" id="IPR001461">
    <property type="entry name" value="Aspartic_peptidase_A1"/>
</dbReference>
<dbReference type="AlphaFoldDB" id="A0A194WSU4"/>
<feature type="region of interest" description="Disordered" evidence="2">
    <location>
        <begin position="345"/>
        <end position="369"/>
    </location>
</feature>